<name>A0A364NNJ3_9GAMM</name>
<keyword evidence="3" id="KW-1185">Reference proteome</keyword>
<dbReference type="PANTHER" id="PTHR43682">
    <property type="entry name" value="LACTATE UTILIZATION PROTEIN C"/>
    <property type="match status" value="1"/>
</dbReference>
<dbReference type="InterPro" id="IPR003741">
    <property type="entry name" value="LUD_dom"/>
</dbReference>
<comment type="caution">
    <text evidence="2">The sequence shown here is derived from an EMBL/GenBank/DDBJ whole genome shotgun (WGS) entry which is preliminary data.</text>
</comment>
<protein>
    <recommendedName>
        <fullName evidence="1">LUD domain-containing protein</fullName>
    </recommendedName>
</protein>
<proteinExistence type="predicted"/>
<dbReference type="InterPro" id="IPR024185">
    <property type="entry name" value="FTHF_cligase-like_sf"/>
</dbReference>
<dbReference type="PANTHER" id="PTHR43682:SF1">
    <property type="entry name" value="LACTATE UTILIZATION PROTEIN C"/>
    <property type="match status" value="1"/>
</dbReference>
<evidence type="ECO:0000313" key="2">
    <source>
        <dbReference type="EMBL" id="RAU18661.1"/>
    </source>
</evidence>
<sequence>MSKSDILNTIRRGLGRGVPSDAERQQVLARIERHERNLIPMRAQGSEAEIQTLFIEMAKEAAAEVIELPTLQALPVAVSQWLQAANIPDLVMASDAELKSLDWSVLHPIVQHERVALAGDLASLTLAFMGIAETGTLMLYSRKESPTTLNFLPDNHLVVLKRQDIVGVYEEAWARVRNLSPGQLPRTVNMITGPSRSADIEQRLQMGAHGPRALTIFLIG</sequence>
<dbReference type="Gene3D" id="3.40.50.10420">
    <property type="entry name" value="NagB/RpiA/CoA transferase-like"/>
    <property type="match status" value="1"/>
</dbReference>
<evidence type="ECO:0000259" key="1">
    <source>
        <dbReference type="Pfam" id="PF02589"/>
    </source>
</evidence>
<dbReference type="EMBL" id="QKRX01000004">
    <property type="protein sequence ID" value="RAU18661.1"/>
    <property type="molecule type" value="Genomic_DNA"/>
</dbReference>
<feature type="domain" description="LUD" evidence="1">
    <location>
        <begin position="122"/>
        <end position="219"/>
    </location>
</feature>
<dbReference type="AlphaFoldDB" id="A0A364NNJ3"/>
<dbReference type="OrthoDB" id="9794157at2"/>
<dbReference type="RefSeq" id="WP_112158760.1">
    <property type="nucleotide sequence ID" value="NZ_QKRX01000004.1"/>
</dbReference>
<dbReference type="Proteomes" id="UP000250744">
    <property type="component" value="Unassembled WGS sequence"/>
</dbReference>
<reference evidence="2 3" key="1">
    <citation type="submission" date="2018-06" db="EMBL/GenBank/DDBJ databases">
        <title>Nitrincola tibetense sp. nov., isolated from Lake XuguoCo on Tibetan Plateau.</title>
        <authorList>
            <person name="Xing P."/>
        </authorList>
    </citation>
    <scope>NUCLEOTIDE SEQUENCE [LARGE SCALE GENOMIC DNA]</scope>
    <source>
        <strain evidence="3">xg18</strain>
    </source>
</reference>
<dbReference type="Pfam" id="PF02589">
    <property type="entry name" value="LUD_dom"/>
    <property type="match status" value="1"/>
</dbReference>
<organism evidence="2 3">
    <name type="scientific">Nitrincola tibetensis</name>
    <dbReference type="NCBI Taxonomy" id="2219697"/>
    <lineage>
        <taxon>Bacteria</taxon>
        <taxon>Pseudomonadati</taxon>
        <taxon>Pseudomonadota</taxon>
        <taxon>Gammaproteobacteria</taxon>
        <taxon>Oceanospirillales</taxon>
        <taxon>Oceanospirillaceae</taxon>
        <taxon>Nitrincola</taxon>
    </lineage>
</organism>
<evidence type="ECO:0000313" key="3">
    <source>
        <dbReference type="Proteomes" id="UP000250744"/>
    </source>
</evidence>
<dbReference type="SUPFAM" id="SSF100950">
    <property type="entry name" value="NagB/RpiA/CoA transferase-like"/>
    <property type="match status" value="1"/>
</dbReference>
<dbReference type="InterPro" id="IPR037171">
    <property type="entry name" value="NagB/RpiA_transferase-like"/>
</dbReference>
<gene>
    <name evidence="2" type="ORF">DN062_07800</name>
</gene>
<accession>A0A364NNJ3</accession>